<accession>A0A3S2YXH8</accession>
<keyword evidence="1" id="KW-1133">Transmembrane helix</keyword>
<feature type="transmembrane region" description="Helical" evidence="1">
    <location>
        <begin position="26"/>
        <end position="49"/>
    </location>
</feature>
<dbReference type="OrthoDB" id="7959514at2"/>
<name>A0A3S2YXH8_9HYPH</name>
<dbReference type="Proteomes" id="UP000286997">
    <property type="component" value="Unassembled WGS sequence"/>
</dbReference>
<protein>
    <submittedName>
        <fullName evidence="2">Uncharacterized protein</fullName>
    </submittedName>
</protein>
<comment type="caution">
    <text evidence="2">The sequence shown here is derived from an EMBL/GenBank/DDBJ whole genome shotgun (WGS) entry which is preliminary data.</text>
</comment>
<dbReference type="AlphaFoldDB" id="A0A3S2YXH8"/>
<evidence type="ECO:0000256" key="1">
    <source>
        <dbReference type="SAM" id="Phobius"/>
    </source>
</evidence>
<organism evidence="2 3">
    <name type="scientific">Methylobacterium oryzihabitans</name>
    <dbReference type="NCBI Taxonomy" id="2499852"/>
    <lineage>
        <taxon>Bacteria</taxon>
        <taxon>Pseudomonadati</taxon>
        <taxon>Pseudomonadota</taxon>
        <taxon>Alphaproteobacteria</taxon>
        <taxon>Hyphomicrobiales</taxon>
        <taxon>Methylobacteriaceae</taxon>
        <taxon>Methylobacterium</taxon>
    </lineage>
</organism>
<gene>
    <name evidence="2" type="ORF">EOE48_01175</name>
</gene>
<dbReference type="EMBL" id="SACP01000001">
    <property type="protein sequence ID" value="RVU21690.1"/>
    <property type="molecule type" value="Genomic_DNA"/>
</dbReference>
<reference evidence="2 3" key="1">
    <citation type="submission" date="2019-01" db="EMBL/GenBank/DDBJ databases">
        <authorList>
            <person name="Chen W.-M."/>
        </authorList>
    </citation>
    <scope>NUCLEOTIDE SEQUENCE [LARGE SCALE GENOMIC DNA]</scope>
    <source>
        <strain evidence="2 3">TER-1</strain>
    </source>
</reference>
<keyword evidence="1" id="KW-0812">Transmembrane</keyword>
<sequence>MKPGFGAVAAVPRGAASGRVAIDRRAGVAAAALFAGSLALTGLATAWMVRPPAPAQTRTVSTLSGAPLTLPAAWFVRPGAAAGATPDRLDLAIPWSALSASGGDDRLHVTATRAPDTAAPLGPARRYARFLTAEVRATPDGLMQRRFRTGSPFEGEDLYLAQPDGNRFAARCATALPDPQGACLSEVRVGDLALRVRFAEARLPFWNEALAGLERIFGRPGGAP</sequence>
<proteinExistence type="predicted"/>
<keyword evidence="3" id="KW-1185">Reference proteome</keyword>
<evidence type="ECO:0000313" key="2">
    <source>
        <dbReference type="EMBL" id="RVU21690.1"/>
    </source>
</evidence>
<dbReference type="RefSeq" id="WP_127726933.1">
    <property type="nucleotide sequence ID" value="NZ_SACP01000001.1"/>
</dbReference>
<evidence type="ECO:0000313" key="3">
    <source>
        <dbReference type="Proteomes" id="UP000286997"/>
    </source>
</evidence>
<keyword evidence="1" id="KW-0472">Membrane</keyword>